<dbReference type="InterPro" id="IPR056808">
    <property type="entry name" value="HTH_AAA"/>
</dbReference>
<organism evidence="4 5">
    <name type="scientific">Obba rivulosa</name>
    <dbReference type="NCBI Taxonomy" id="1052685"/>
    <lineage>
        <taxon>Eukaryota</taxon>
        <taxon>Fungi</taxon>
        <taxon>Dikarya</taxon>
        <taxon>Basidiomycota</taxon>
        <taxon>Agaricomycotina</taxon>
        <taxon>Agaricomycetes</taxon>
        <taxon>Polyporales</taxon>
        <taxon>Gelatoporiaceae</taxon>
        <taxon>Obba</taxon>
    </lineage>
</organism>
<feature type="domain" description="AAA protein C-terminal winged helix" evidence="3">
    <location>
        <begin position="336"/>
        <end position="462"/>
    </location>
</feature>
<protein>
    <recommendedName>
        <fullName evidence="3">AAA protein C-terminal winged helix domain-containing protein</fullName>
    </recommendedName>
</protein>
<evidence type="ECO:0000256" key="1">
    <source>
        <dbReference type="SAM" id="MobiDB-lite"/>
    </source>
</evidence>
<sequence length="481" mass="54263">MSSIGGGQVLSNFVDAVVTTAIGIVIVFLSGAAYFTWYSKNVLDKIERAFAPGYDAAFELANYARKKDVQTLSQVFEASVDNPWTQHLRRKEQEYIDRIIQGKESGAYFMLLGPKGTGKTSMILSAMQAVRGEGVVICEMHPDLEVFRLRLGKALNFQYFEDSQTVIFQRRNPRDGGPALDIERALNKLEIVALRYVQKRNRPLVLVMNNIQLCKNNTDSKHLLTQIQQRAESWAASGILTVVLSTDDFWPFLHMHRTASRMHVLSVWDLDSTEAVHAAMRLRLIEKRPVTEADEFRQAVSITGGRLVHLTKVARAVDMLGMAQRLLQAEKAWLLSNIGLIIDCDDGALEDQRFSSCSWLLLREFVRMRKEDEKRRQDAIESGILGVDAAPGLPLPNIPYYVCRQIMTRPDYIERLDQLNVIAIDVYHGVVPESELLLNAARETVDEEQFDVLLEQVRHRVSSGTSETGTKEPKSIDVPSS</sequence>
<evidence type="ECO:0000259" key="3">
    <source>
        <dbReference type="Pfam" id="PF24913"/>
    </source>
</evidence>
<keyword evidence="5" id="KW-1185">Reference proteome</keyword>
<proteinExistence type="predicted"/>
<dbReference type="Pfam" id="PF24913">
    <property type="entry name" value="WHD_AAA_fung"/>
    <property type="match status" value="1"/>
</dbReference>
<dbReference type="Gene3D" id="3.40.50.300">
    <property type="entry name" value="P-loop containing nucleotide triphosphate hydrolases"/>
    <property type="match status" value="1"/>
</dbReference>
<feature type="transmembrane region" description="Helical" evidence="2">
    <location>
        <begin position="16"/>
        <end position="38"/>
    </location>
</feature>
<keyword evidence="2" id="KW-1133">Transmembrane helix</keyword>
<keyword evidence="2" id="KW-0472">Membrane</keyword>
<dbReference type="PANTHER" id="PTHR36168:SF1">
    <property type="entry name" value="ORC1-LIKE AAA ATPASE DOMAIN-CONTAINING PROTEIN"/>
    <property type="match status" value="1"/>
</dbReference>
<keyword evidence="2" id="KW-0812">Transmembrane</keyword>
<reference evidence="4 5" key="1">
    <citation type="submission" date="2016-07" db="EMBL/GenBank/DDBJ databases">
        <title>Draft genome of the white-rot fungus Obba rivulosa 3A-2.</title>
        <authorList>
            <consortium name="DOE Joint Genome Institute"/>
            <person name="Miettinen O."/>
            <person name="Riley R."/>
            <person name="Acob R."/>
            <person name="Barry K."/>
            <person name="Cullen D."/>
            <person name="De Vries R."/>
            <person name="Hainaut M."/>
            <person name="Hatakka A."/>
            <person name="Henrissat B."/>
            <person name="Hilden K."/>
            <person name="Kuo R."/>
            <person name="Labutti K."/>
            <person name="Lipzen A."/>
            <person name="Makela M.R."/>
            <person name="Sandor L."/>
            <person name="Spatafora J.W."/>
            <person name="Grigoriev I.V."/>
            <person name="Hibbett D.S."/>
        </authorList>
    </citation>
    <scope>NUCLEOTIDE SEQUENCE [LARGE SCALE GENOMIC DNA]</scope>
    <source>
        <strain evidence="4 5">3A-2</strain>
    </source>
</reference>
<dbReference type="PANTHER" id="PTHR36168">
    <property type="entry name" value="CHROMOSOME 1, WHOLE GENOME SHOTGUN SEQUENCE"/>
    <property type="match status" value="1"/>
</dbReference>
<evidence type="ECO:0000313" key="4">
    <source>
        <dbReference type="EMBL" id="OCH86761.1"/>
    </source>
</evidence>
<dbReference type="OrthoDB" id="511599at2759"/>
<accession>A0A8E2ALE2</accession>
<evidence type="ECO:0000313" key="5">
    <source>
        <dbReference type="Proteomes" id="UP000250043"/>
    </source>
</evidence>
<dbReference type="SUPFAM" id="SSF52540">
    <property type="entry name" value="P-loop containing nucleoside triphosphate hydrolases"/>
    <property type="match status" value="1"/>
</dbReference>
<dbReference type="AlphaFoldDB" id="A0A8E2ALE2"/>
<dbReference type="EMBL" id="KV722513">
    <property type="protein sequence ID" value="OCH86761.1"/>
    <property type="molecule type" value="Genomic_DNA"/>
</dbReference>
<dbReference type="Proteomes" id="UP000250043">
    <property type="component" value="Unassembled WGS sequence"/>
</dbReference>
<dbReference type="InterPro" id="IPR027417">
    <property type="entry name" value="P-loop_NTPase"/>
</dbReference>
<gene>
    <name evidence="4" type="ORF">OBBRIDRAFT_782700</name>
</gene>
<name>A0A8E2ALE2_9APHY</name>
<feature type="region of interest" description="Disordered" evidence="1">
    <location>
        <begin position="461"/>
        <end position="481"/>
    </location>
</feature>
<evidence type="ECO:0000256" key="2">
    <source>
        <dbReference type="SAM" id="Phobius"/>
    </source>
</evidence>